<proteinExistence type="predicted"/>
<accession>A0A7R8R9R4</accession>
<keyword evidence="2" id="KW-1185">Reference proteome</keyword>
<gene>
    <name evidence="1" type="ORF">LLCLJKAH_00294</name>
</gene>
<evidence type="ECO:0000313" key="2">
    <source>
        <dbReference type="Proteomes" id="UP000596247"/>
    </source>
</evidence>
<reference evidence="1 2" key="1">
    <citation type="submission" date="2020-09" db="EMBL/GenBank/DDBJ databases">
        <authorList>
            <person name="Jameson E."/>
        </authorList>
    </citation>
    <scope>NUCLEOTIDE SEQUENCE [LARGE SCALE GENOMIC DNA]</scope>
</reference>
<organism evidence="1 2">
    <name type="scientific">Klebsiella phage vB_KvM-Eowyn</name>
    <dbReference type="NCBI Taxonomy" id="2762819"/>
    <lineage>
        <taxon>Viruses</taxon>
        <taxon>Duplodnaviria</taxon>
        <taxon>Heunggongvirae</taxon>
        <taxon>Uroviricota</taxon>
        <taxon>Caudoviricetes</taxon>
        <taxon>Chimalliviridae</taxon>
        <taxon>Eowynvirus</taxon>
        <taxon>Eowynvirus eowyn</taxon>
    </lineage>
</organism>
<name>A0A7R8R9R4_9CAUD</name>
<protein>
    <submittedName>
        <fullName evidence="1">Gp63</fullName>
    </submittedName>
</protein>
<dbReference type="Proteomes" id="UP000596247">
    <property type="component" value="Chromosome"/>
</dbReference>
<sequence>MLTVKRIINGDIHLSEHDEDITIGTRNGKAYNEAINYTKNPTDPDDFDEILRTAESVREVQGETVELGGMESFQISGVTVYRDNVYGKETVLLGASPGINEVTDAIGVLVTHINGPEECTVDYEFFYPGDELYIVNSNGKTVHALK</sequence>
<dbReference type="EMBL" id="LR881104">
    <property type="protein sequence ID" value="CAD5236283.1"/>
    <property type="molecule type" value="Genomic_DNA"/>
</dbReference>
<evidence type="ECO:0000313" key="1">
    <source>
        <dbReference type="EMBL" id="CAD5236283.1"/>
    </source>
</evidence>